<keyword evidence="1" id="KW-0812">Transmembrane</keyword>
<dbReference type="EMBL" id="JAVRHV010000001">
    <property type="protein sequence ID" value="MDT0551826.1"/>
    <property type="molecule type" value="Genomic_DNA"/>
</dbReference>
<evidence type="ECO:0000313" key="2">
    <source>
        <dbReference type="EMBL" id="MDT0551826.1"/>
    </source>
</evidence>
<reference evidence="2 3" key="1">
    <citation type="submission" date="2023-09" db="EMBL/GenBank/DDBJ databases">
        <authorList>
            <person name="Rey-Velasco X."/>
        </authorList>
    </citation>
    <scope>NUCLEOTIDE SEQUENCE [LARGE SCALE GENOMIC DNA]</scope>
    <source>
        <strain evidence="2 3">P050</strain>
    </source>
</reference>
<evidence type="ECO:0000313" key="3">
    <source>
        <dbReference type="Proteomes" id="UP001252186"/>
    </source>
</evidence>
<gene>
    <name evidence="2" type="ORF">RM519_01090</name>
</gene>
<dbReference type="RefSeq" id="WP_311591632.1">
    <property type="nucleotide sequence ID" value="NZ_JAVRHV010000001.1"/>
</dbReference>
<protein>
    <submittedName>
        <fullName evidence="2">Uncharacterized protein</fullName>
    </submittedName>
</protein>
<keyword evidence="1" id="KW-1133">Transmembrane helix</keyword>
<accession>A0ABU2Y0W4</accession>
<evidence type="ECO:0000256" key="1">
    <source>
        <dbReference type="SAM" id="Phobius"/>
    </source>
</evidence>
<proteinExistence type="predicted"/>
<dbReference type="Proteomes" id="UP001252186">
    <property type="component" value="Unassembled WGS sequence"/>
</dbReference>
<name>A0ABU2Y0W4_9FLAO</name>
<organism evidence="2 3">
    <name type="scientific">Urechidicola vernalis</name>
    <dbReference type="NCBI Taxonomy" id="3075600"/>
    <lineage>
        <taxon>Bacteria</taxon>
        <taxon>Pseudomonadati</taxon>
        <taxon>Bacteroidota</taxon>
        <taxon>Flavobacteriia</taxon>
        <taxon>Flavobacteriales</taxon>
        <taxon>Flavobacteriaceae</taxon>
        <taxon>Urechidicola</taxon>
    </lineage>
</organism>
<sequence>MENKNNISMDFKKDTELIQQSGDKTVYATDIKFIVFIFLTILMGLTIYSII</sequence>
<comment type="caution">
    <text evidence="2">The sequence shown here is derived from an EMBL/GenBank/DDBJ whole genome shotgun (WGS) entry which is preliminary data.</text>
</comment>
<feature type="transmembrane region" description="Helical" evidence="1">
    <location>
        <begin position="31"/>
        <end position="50"/>
    </location>
</feature>
<keyword evidence="1" id="KW-0472">Membrane</keyword>
<keyword evidence="3" id="KW-1185">Reference proteome</keyword>